<dbReference type="GO" id="GO:0006508">
    <property type="term" value="P:proteolysis"/>
    <property type="evidence" value="ECO:0007669"/>
    <property type="project" value="UniProtKB-KW"/>
</dbReference>
<dbReference type="PROSITE" id="PS51276">
    <property type="entry name" value="PEPTIDASE_C56_PFPI"/>
    <property type="match status" value="1"/>
</dbReference>
<organism evidence="3 4">
    <name type="scientific">Dietzia cinnamea</name>
    <dbReference type="NCBI Taxonomy" id="321318"/>
    <lineage>
        <taxon>Bacteria</taxon>
        <taxon>Bacillati</taxon>
        <taxon>Actinomycetota</taxon>
        <taxon>Actinomycetes</taxon>
        <taxon>Mycobacteriales</taxon>
        <taxon>Dietziaceae</taxon>
        <taxon>Dietzia</taxon>
    </lineage>
</organism>
<evidence type="ECO:0000313" key="3">
    <source>
        <dbReference type="EMBL" id="TCW25817.1"/>
    </source>
</evidence>
<evidence type="ECO:0000313" key="4">
    <source>
        <dbReference type="Proteomes" id="UP000295805"/>
    </source>
</evidence>
<sequence>MVPDPRHVVHRLGDRLRGEVSALTIEDMTETQDARTDSRTVAFLVASEGIERVELTEPWGAVSGANHTPVLVSTEGGEVGLVDHLDPAGTHAVDRISADTSAADIDVLVLPGGVANPDALRQDSHAVNLVREMVDAGKPVFAICHAPWVLVEADVVRGRRITSYPSLRTDLVNAGAEWVDEELVSDGGITTSRRPDDLPAFCDALLEALRGDA</sequence>
<dbReference type="Pfam" id="PF01965">
    <property type="entry name" value="DJ-1_PfpI"/>
    <property type="match status" value="1"/>
</dbReference>
<name>A0A4R3ZYI2_9ACTN</name>
<feature type="domain" description="DJ-1/PfpI" evidence="2">
    <location>
        <begin position="40"/>
        <end position="207"/>
    </location>
</feature>
<accession>A0A4R3ZYI2</accession>
<comment type="caution">
    <text evidence="3">The sequence shown here is derived from an EMBL/GenBank/DDBJ whole genome shotgun (WGS) entry which is preliminary data.</text>
</comment>
<dbReference type="NCBIfam" id="TIGR01382">
    <property type="entry name" value="PfpI"/>
    <property type="match status" value="1"/>
</dbReference>
<dbReference type="Gene3D" id="3.40.50.880">
    <property type="match status" value="1"/>
</dbReference>
<dbReference type="PANTHER" id="PTHR42733">
    <property type="entry name" value="DJ-1 PROTEIN"/>
    <property type="match status" value="1"/>
</dbReference>
<keyword evidence="3" id="KW-0645">Protease</keyword>
<dbReference type="EMBL" id="SMCX01000003">
    <property type="protein sequence ID" value="TCW25817.1"/>
    <property type="molecule type" value="Genomic_DNA"/>
</dbReference>
<dbReference type="Proteomes" id="UP000295805">
    <property type="component" value="Unassembled WGS sequence"/>
</dbReference>
<evidence type="ECO:0000259" key="2">
    <source>
        <dbReference type="Pfam" id="PF01965"/>
    </source>
</evidence>
<dbReference type="SUPFAM" id="SSF52317">
    <property type="entry name" value="Class I glutamine amidotransferase-like"/>
    <property type="match status" value="1"/>
</dbReference>
<dbReference type="PANTHER" id="PTHR42733:SF12">
    <property type="entry name" value="PROTEINASE"/>
    <property type="match status" value="1"/>
</dbReference>
<gene>
    <name evidence="3" type="ORF">EDD19_103165</name>
</gene>
<dbReference type="AlphaFoldDB" id="A0A4R3ZYI2"/>
<dbReference type="InterPro" id="IPR002818">
    <property type="entry name" value="DJ-1/PfpI"/>
</dbReference>
<dbReference type="InterPro" id="IPR029062">
    <property type="entry name" value="Class_I_gatase-like"/>
</dbReference>
<comment type="similarity">
    <text evidence="1">Belongs to the peptidase C56 family.</text>
</comment>
<keyword evidence="3" id="KW-0378">Hydrolase</keyword>
<dbReference type="InterPro" id="IPR006286">
    <property type="entry name" value="C56_PfpI-like"/>
</dbReference>
<protein>
    <submittedName>
        <fullName evidence="3">Protease I</fullName>
    </submittedName>
</protein>
<dbReference type="CDD" id="cd03134">
    <property type="entry name" value="GATase1_PfpI_like"/>
    <property type="match status" value="1"/>
</dbReference>
<dbReference type="GO" id="GO:0008233">
    <property type="term" value="F:peptidase activity"/>
    <property type="evidence" value="ECO:0007669"/>
    <property type="project" value="UniProtKB-KW"/>
</dbReference>
<reference evidence="3 4" key="1">
    <citation type="submission" date="2019-03" db="EMBL/GenBank/DDBJ databases">
        <title>Root nodule microbial communities of legume samples collected from USA, Mexico and Botswana.</title>
        <authorList>
            <person name="Hirsch A."/>
        </authorList>
    </citation>
    <scope>NUCLEOTIDE SEQUENCE [LARGE SCALE GENOMIC DNA]</scope>
    <source>
        <strain evidence="3 4">55</strain>
    </source>
</reference>
<evidence type="ECO:0000256" key="1">
    <source>
        <dbReference type="ARBA" id="ARBA00008542"/>
    </source>
</evidence>
<proteinExistence type="inferred from homology"/>